<protein>
    <recommendedName>
        <fullName evidence="6">UTP-monosaccharide-1-phosphate uridylyltransferase</fullName>
        <ecNumber evidence="6">2.7.7.64</ecNumber>
    </recommendedName>
</protein>
<comment type="catalytic activity">
    <reaction evidence="7">
        <text>a monosaccharide 1-phosphate + UTP + H(+) = a UDP-monosaccharide + diphosphate</text>
        <dbReference type="Rhea" id="RHEA:13205"/>
        <dbReference type="ChEBI" id="CHEBI:15378"/>
        <dbReference type="ChEBI" id="CHEBI:33019"/>
        <dbReference type="ChEBI" id="CHEBI:46398"/>
        <dbReference type="ChEBI" id="CHEBI:140358"/>
        <dbReference type="ChEBI" id="CHEBI:140359"/>
        <dbReference type="EC" id="2.7.7.64"/>
    </reaction>
</comment>
<proteinExistence type="inferred from homology"/>
<comment type="cofactor">
    <cofactor evidence="2">
        <name>Mg(2+)</name>
        <dbReference type="ChEBI" id="CHEBI:18420"/>
    </cofactor>
</comment>
<evidence type="ECO:0000313" key="8">
    <source>
        <dbReference type="EMBL" id="MES1918146.1"/>
    </source>
</evidence>
<evidence type="ECO:0000256" key="3">
    <source>
        <dbReference type="ARBA" id="ARBA00022679"/>
    </source>
</evidence>
<dbReference type="InterPro" id="IPR002618">
    <property type="entry name" value="UDPGP_fam"/>
</dbReference>
<dbReference type="EMBL" id="JBDODL010000020">
    <property type="protein sequence ID" value="MES1918146.1"/>
    <property type="molecule type" value="Genomic_DNA"/>
</dbReference>
<dbReference type="PANTHER" id="PTHR11952">
    <property type="entry name" value="UDP- GLUCOSE PYROPHOSPHORYLASE"/>
    <property type="match status" value="1"/>
</dbReference>
<evidence type="ECO:0000256" key="5">
    <source>
        <dbReference type="ARBA" id="ARBA00038047"/>
    </source>
</evidence>
<evidence type="ECO:0000256" key="1">
    <source>
        <dbReference type="ARBA" id="ARBA00001936"/>
    </source>
</evidence>
<reference evidence="8 9" key="1">
    <citation type="journal article" date="2024" name="BMC Biol.">
        <title>Comparative genomics of Ascetosporea gives new insight into the evolutionary basis for animal parasitism in Rhizaria.</title>
        <authorList>
            <person name="Hiltunen Thoren M."/>
            <person name="Onut-Brannstrom I."/>
            <person name="Alfjorden A."/>
            <person name="Peckova H."/>
            <person name="Swords F."/>
            <person name="Hooper C."/>
            <person name="Holzer A.S."/>
            <person name="Bass D."/>
            <person name="Burki F."/>
        </authorList>
    </citation>
    <scope>NUCLEOTIDE SEQUENCE [LARGE SCALE GENOMIC DNA]</scope>
    <source>
        <strain evidence="8">20-A016</strain>
    </source>
</reference>
<gene>
    <name evidence="8" type="ORF">MHBO_000157</name>
</gene>
<dbReference type="Proteomes" id="UP001439008">
    <property type="component" value="Unassembled WGS sequence"/>
</dbReference>
<dbReference type="InterPro" id="IPR029044">
    <property type="entry name" value="Nucleotide-diphossugar_trans"/>
</dbReference>
<dbReference type="Gene3D" id="3.90.550.10">
    <property type="entry name" value="Spore Coat Polysaccharide Biosynthesis Protein SpsA, Chain A"/>
    <property type="match status" value="1"/>
</dbReference>
<keyword evidence="3" id="KW-0808">Transferase</keyword>
<organism evidence="8 9">
    <name type="scientific">Bonamia ostreae</name>
    <dbReference type="NCBI Taxonomy" id="126728"/>
    <lineage>
        <taxon>Eukaryota</taxon>
        <taxon>Sar</taxon>
        <taxon>Rhizaria</taxon>
        <taxon>Endomyxa</taxon>
        <taxon>Ascetosporea</taxon>
        <taxon>Haplosporida</taxon>
        <taxon>Bonamia</taxon>
    </lineage>
</organism>
<comment type="similarity">
    <text evidence="5">Belongs to the USP family.</text>
</comment>
<sequence length="621" mass="69957">MVEKIKSLIDYQNLNDTERKMIKVLEKSAQTHLFEGWKNGEDELLKKQFLEQCAHLNNVHDGGLEGYYNKCRELLSKSAKGENLLRGWVPSVPKSHMVEFASEKFSRLEKMGLEVLGKTAFVLVAGGLGERLGYSGIKLNLCCNLLNEDSFFAMYAKYILAYQKHAREKNDPSLTLPLAIMTSDDTHSKTIEMLNKNNYFGLSRDQVTLLKQEKVPAVTNLKAEFSRRSKYRIETKPHGHGDVHSLLYKSVLRKWQRSGIENVLFFQDTNILVFKALPCLAGNSLEQSIDVNFMVLPRKPGEAVGSICRLKKADGKTMTCNVEYNEFESLLQKTGVKDHKNKNGFSSFPGNANVFILKMDKYLETLAKTDGKMPEYINPKYANKEKSIFKSAARIECAMSDYSMLLESDDNVGCTLFERWMSFSAAKNNMADAIAKKRLVNFSESAASAEADLYLANRRYLRQCGCDIEVTAGTKIFNGLESSDGAMVLLEPSFGCIFEEIKKRFESPQKVSVTKRSSLLLCGNVQIRKLVLDGSLSIASRKTGDGIDNAVIEDLSVSNEGYVFEEARDCDPEEIILRGYKLSKKANCDMLVDEGRTYKNTNKLFVTIDNRKCQIILITSL</sequence>
<keyword evidence="4" id="KW-0548">Nucleotidyltransferase</keyword>
<comment type="cofactor">
    <cofactor evidence="1">
        <name>Mn(2+)</name>
        <dbReference type="ChEBI" id="CHEBI:29035"/>
    </cofactor>
</comment>
<evidence type="ECO:0000256" key="7">
    <source>
        <dbReference type="ARBA" id="ARBA00048259"/>
    </source>
</evidence>
<accession>A0ABV2AEM2</accession>
<comment type="caution">
    <text evidence="8">The sequence shown here is derived from an EMBL/GenBank/DDBJ whole genome shotgun (WGS) entry which is preliminary data.</text>
</comment>
<dbReference type="Gene3D" id="2.160.10.30">
    <property type="match status" value="1"/>
</dbReference>
<dbReference type="Pfam" id="PF01704">
    <property type="entry name" value="UDPGP"/>
    <property type="match status" value="1"/>
</dbReference>
<dbReference type="SUPFAM" id="SSF53448">
    <property type="entry name" value="Nucleotide-diphospho-sugar transferases"/>
    <property type="match status" value="1"/>
</dbReference>
<evidence type="ECO:0000256" key="6">
    <source>
        <dbReference type="ARBA" id="ARBA00039080"/>
    </source>
</evidence>
<dbReference type="EC" id="2.7.7.64" evidence="6"/>
<dbReference type="InterPro" id="IPR039741">
    <property type="entry name" value="UDP-sugar_pyrophosphorylase"/>
</dbReference>
<name>A0ABV2AEM2_9EUKA</name>
<evidence type="ECO:0000256" key="4">
    <source>
        <dbReference type="ARBA" id="ARBA00022695"/>
    </source>
</evidence>
<evidence type="ECO:0000256" key="2">
    <source>
        <dbReference type="ARBA" id="ARBA00001946"/>
    </source>
</evidence>
<evidence type="ECO:0000313" key="9">
    <source>
        <dbReference type="Proteomes" id="UP001439008"/>
    </source>
</evidence>
<keyword evidence="9" id="KW-1185">Reference proteome</keyword>
<dbReference type="PANTHER" id="PTHR11952:SF9">
    <property type="entry name" value="UDP-SUGAR PYROPHOSPHORYLASE"/>
    <property type="match status" value="1"/>
</dbReference>